<gene>
    <name evidence="7" type="ORF">ASIM_LOCUS13558</name>
</gene>
<dbReference type="InterPro" id="IPR000276">
    <property type="entry name" value="GPCR_Rhodpsn"/>
</dbReference>
<dbReference type="PANTHER" id="PTHR21643:SF6">
    <property type="entry name" value="G-PROTEIN COUPLED RECEPTORS FAMILY 1 PROFILE DOMAIN-CONTAINING PROTEIN"/>
    <property type="match status" value="1"/>
</dbReference>
<dbReference type="PANTHER" id="PTHR21643">
    <property type="entry name" value="G-PROTEIN COUPLED RECEPTORS FAMILY 1 PROFILE DOMAIN-CONTAINING PROTEIN-RELATED"/>
    <property type="match status" value="1"/>
</dbReference>
<reference evidence="7 8" key="2">
    <citation type="submission" date="2018-11" db="EMBL/GenBank/DDBJ databases">
        <authorList>
            <consortium name="Pathogen Informatics"/>
        </authorList>
    </citation>
    <scope>NUCLEOTIDE SEQUENCE [LARGE SCALE GENOMIC DNA]</scope>
</reference>
<dbReference type="PROSITE" id="PS50262">
    <property type="entry name" value="G_PROTEIN_RECEP_F1_2"/>
    <property type="match status" value="1"/>
</dbReference>
<dbReference type="OrthoDB" id="5865902at2759"/>
<evidence type="ECO:0000256" key="3">
    <source>
        <dbReference type="ARBA" id="ARBA00022989"/>
    </source>
</evidence>
<keyword evidence="3 5" id="KW-1133">Transmembrane helix</keyword>
<dbReference type="WBParaSite" id="ASIM_0001413001-mRNA-1">
    <property type="protein sequence ID" value="ASIM_0001413001-mRNA-1"/>
    <property type="gene ID" value="ASIM_0001413001"/>
</dbReference>
<dbReference type="Gene3D" id="1.20.1070.10">
    <property type="entry name" value="Rhodopsin 7-helix transmembrane proteins"/>
    <property type="match status" value="1"/>
</dbReference>
<dbReference type="GO" id="GO:0008188">
    <property type="term" value="F:neuropeptide receptor activity"/>
    <property type="evidence" value="ECO:0007669"/>
    <property type="project" value="InterPro"/>
</dbReference>
<dbReference type="InterPro" id="IPR017452">
    <property type="entry name" value="GPCR_Rhodpsn_7TM"/>
</dbReference>
<evidence type="ECO:0000256" key="2">
    <source>
        <dbReference type="ARBA" id="ARBA00022692"/>
    </source>
</evidence>
<dbReference type="SUPFAM" id="SSF81321">
    <property type="entry name" value="Family A G protein-coupled receptor-like"/>
    <property type="match status" value="1"/>
</dbReference>
<evidence type="ECO:0000256" key="1">
    <source>
        <dbReference type="ARBA" id="ARBA00004370"/>
    </source>
</evidence>
<evidence type="ECO:0000313" key="9">
    <source>
        <dbReference type="WBParaSite" id="ASIM_0001413001-mRNA-1"/>
    </source>
</evidence>
<protein>
    <submittedName>
        <fullName evidence="9">G_PROTEIN_RECEP_F1_2 domain-containing protein</fullName>
    </submittedName>
</protein>
<reference evidence="9" key="1">
    <citation type="submission" date="2017-02" db="UniProtKB">
        <authorList>
            <consortium name="WormBaseParasite"/>
        </authorList>
    </citation>
    <scope>IDENTIFICATION</scope>
</reference>
<feature type="transmembrane region" description="Helical" evidence="5">
    <location>
        <begin position="114"/>
        <end position="135"/>
    </location>
</feature>
<feature type="transmembrane region" description="Helical" evidence="5">
    <location>
        <begin position="331"/>
        <end position="349"/>
    </location>
</feature>
<organism evidence="9">
    <name type="scientific">Anisakis simplex</name>
    <name type="common">Herring worm</name>
    <dbReference type="NCBI Taxonomy" id="6269"/>
    <lineage>
        <taxon>Eukaryota</taxon>
        <taxon>Metazoa</taxon>
        <taxon>Ecdysozoa</taxon>
        <taxon>Nematoda</taxon>
        <taxon>Chromadorea</taxon>
        <taxon>Rhabditida</taxon>
        <taxon>Spirurina</taxon>
        <taxon>Ascaridomorpha</taxon>
        <taxon>Ascaridoidea</taxon>
        <taxon>Anisakidae</taxon>
        <taxon>Anisakis</taxon>
        <taxon>Anisakis simplex complex</taxon>
    </lineage>
</organism>
<evidence type="ECO:0000256" key="5">
    <source>
        <dbReference type="SAM" id="Phobius"/>
    </source>
</evidence>
<evidence type="ECO:0000313" key="7">
    <source>
        <dbReference type="EMBL" id="VDK50001.1"/>
    </source>
</evidence>
<keyword evidence="8" id="KW-1185">Reference proteome</keyword>
<accession>A0A0M3K011</accession>
<dbReference type="GO" id="GO:0016020">
    <property type="term" value="C:membrane"/>
    <property type="evidence" value="ECO:0007669"/>
    <property type="project" value="UniProtKB-SubCell"/>
</dbReference>
<name>A0A0M3K011_ANISI</name>
<dbReference type="CDD" id="cd00637">
    <property type="entry name" value="7tm_classA_rhodopsin-like"/>
    <property type="match status" value="1"/>
</dbReference>
<feature type="transmembrane region" description="Helical" evidence="5">
    <location>
        <begin position="156"/>
        <end position="180"/>
    </location>
</feature>
<proteinExistence type="predicted"/>
<dbReference type="EMBL" id="UYRR01031428">
    <property type="protein sequence ID" value="VDK50001.1"/>
    <property type="molecule type" value="Genomic_DNA"/>
</dbReference>
<feature type="transmembrane region" description="Helical" evidence="5">
    <location>
        <begin position="75"/>
        <end position="94"/>
    </location>
</feature>
<keyword evidence="2 5" id="KW-0812">Transmembrane</keyword>
<feature type="transmembrane region" description="Helical" evidence="5">
    <location>
        <begin position="298"/>
        <end position="324"/>
    </location>
</feature>
<feature type="domain" description="G-protein coupled receptors family 1 profile" evidence="6">
    <location>
        <begin position="51"/>
        <end position="317"/>
    </location>
</feature>
<feature type="transmembrane region" description="Helical" evidence="5">
    <location>
        <begin position="200"/>
        <end position="225"/>
    </location>
</feature>
<dbReference type="InterPro" id="IPR039952">
    <property type="entry name" value="Aex-2"/>
</dbReference>
<evidence type="ECO:0000256" key="4">
    <source>
        <dbReference type="ARBA" id="ARBA00023136"/>
    </source>
</evidence>
<evidence type="ECO:0000259" key="6">
    <source>
        <dbReference type="PROSITE" id="PS50262"/>
    </source>
</evidence>
<feature type="transmembrane region" description="Helical" evidence="5">
    <location>
        <begin position="260"/>
        <end position="278"/>
    </location>
</feature>
<dbReference type="Proteomes" id="UP000267096">
    <property type="component" value="Unassembled WGS sequence"/>
</dbReference>
<dbReference type="AlphaFoldDB" id="A0A0M3K011"/>
<keyword evidence="4 5" id="KW-0472">Membrane</keyword>
<evidence type="ECO:0000313" key="8">
    <source>
        <dbReference type="Proteomes" id="UP000267096"/>
    </source>
</evidence>
<dbReference type="Pfam" id="PF00001">
    <property type="entry name" value="7tm_1"/>
    <property type="match status" value="1"/>
</dbReference>
<sequence>MHQTIDQTQRRIFSEGNTSISEILQDGIGELEVMEFKEDIVVTLLVMCCLSTMLQLWVCSKAIDQIRKHTSERCMHIFLLNMTTADLLLTGIGYPMEFLQDMYDLGFNYYVNLMMHFILWLGTAVSGLSLVLMNLDKLVYFKFPLSYSKRLTRDRAVCFAVGTWICSVLFVSTAFITHAVECRYNCQTLTMPTGSRYAPFIYLLFTCCVSVVPALSSLCVALYLLRVVSEHRKHIAEERRLCPTAAGMRRENAVLARMRTFYFIFVSTIFTSLTLIPYRTLTIYRTIFQADTEIRFCLPVLISIIAYYSMDLNSVIIYSIFILCRFVYHMFSMHIGSFASEFFLLSIFST</sequence>
<comment type="subcellular location">
    <subcellularLocation>
        <location evidence="1">Membrane</location>
    </subcellularLocation>
</comment>